<proteinExistence type="inferred from homology"/>
<dbReference type="SMART" id="SM00460">
    <property type="entry name" value="TGc"/>
    <property type="match status" value="1"/>
</dbReference>
<name>C5FFY7_ARTOC</name>
<evidence type="ECO:0000256" key="3">
    <source>
        <dbReference type="ARBA" id="ARBA00022833"/>
    </source>
</evidence>
<dbReference type="PANTHER" id="PTHR12143">
    <property type="entry name" value="PEPTIDE N-GLYCANASE PNGASE -RELATED"/>
    <property type="match status" value="1"/>
</dbReference>
<dbReference type="FunFam" id="2.20.25.10:FF:000011">
    <property type="entry name" value="peptide-N(4)-(N-acetyl-beta- glucosaminyl)asparagine amidase"/>
    <property type="match status" value="1"/>
</dbReference>
<evidence type="ECO:0000313" key="8">
    <source>
        <dbReference type="EMBL" id="EEQ29672.1"/>
    </source>
</evidence>
<gene>
    <name evidence="8" type="ORF">MCYG_02491</name>
</gene>
<evidence type="ECO:0000256" key="2">
    <source>
        <dbReference type="ARBA" id="ARBA00022723"/>
    </source>
</evidence>
<dbReference type="GO" id="GO:0000224">
    <property type="term" value="F:peptide-N4-(N-acetyl-beta-glucosaminyl)asparagine amidase activity"/>
    <property type="evidence" value="ECO:0007669"/>
    <property type="project" value="TreeGrafter"/>
</dbReference>
<dbReference type="eggNOG" id="KOG0909">
    <property type="taxonomic scope" value="Eukaryota"/>
</dbReference>
<evidence type="ECO:0000313" key="9">
    <source>
        <dbReference type="Proteomes" id="UP000002035"/>
    </source>
</evidence>
<dbReference type="GO" id="GO:0005829">
    <property type="term" value="C:cytosol"/>
    <property type="evidence" value="ECO:0007669"/>
    <property type="project" value="TreeGrafter"/>
</dbReference>
<dbReference type="EMBL" id="DS995702">
    <property type="protein sequence ID" value="EEQ29672.1"/>
    <property type="molecule type" value="Genomic_DNA"/>
</dbReference>
<keyword evidence="3" id="KW-0862">Zinc</keyword>
<evidence type="ECO:0000256" key="6">
    <source>
        <dbReference type="SAM" id="MobiDB-lite"/>
    </source>
</evidence>
<dbReference type="AlphaFoldDB" id="C5FFY7"/>
<feature type="domain" description="Transglutaminase-like" evidence="7">
    <location>
        <begin position="248"/>
        <end position="303"/>
    </location>
</feature>
<protein>
    <recommendedName>
        <fullName evidence="5">Protein PNG1</fullName>
    </recommendedName>
    <alternativeName>
        <fullName evidence="4">Protein png1</fullName>
    </alternativeName>
</protein>
<dbReference type="STRING" id="554155.C5FFY7"/>
<feature type="compositionally biased region" description="Polar residues" evidence="6">
    <location>
        <begin position="403"/>
        <end position="412"/>
    </location>
</feature>
<dbReference type="OrthoDB" id="409136at2759"/>
<dbReference type="SUPFAM" id="SSF54001">
    <property type="entry name" value="Cysteine proteinases"/>
    <property type="match status" value="1"/>
</dbReference>
<keyword evidence="9" id="KW-1185">Reference proteome</keyword>
<dbReference type="GO" id="GO:0005634">
    <property type="term" value="C:nucleus"/>
    <property type="evidence" value="ECO:0007669"/>
    <property type="project" value="TreeGrafter"/>
</dbReference>
<sequence>MADRSRIPSSHGHGRPAGASNTAVDATELARQFEQLLRTRRLNTLQERSRSRTSSPMPSSSSSSPHSHGRPASSQPPSYSTIRSLPIFPTPPQDSASLKFRNLLHVLSVTPMKYENPGLLDEALSHVPLDRLYAEAEEECQILQAEAASMGENVKPTWGYQDCVIKALLSRNKQVLTCSDRWFKRSFFQFINNPPCSRCYRPTLLQGMTPPTPDETARGATRVELYVCSEPSCASPERFPRYSDVWTLLQYRRGRVGEWANCFSMLCRAVGGRVRWVWNSEDHVWTEVYSEHQKRWIHVDACEEAWDNPRLYTEGWNRRMAYCIAFSIDGATDVTRRYVRNPAKHGLDRSRAPDEVLLWIIHEIRRMRRENLSKEERRRIMKEDEREERELRGYVAQSIATELSRLNPNGTSAPVAGDEVKVPVSAAATTTGQSGVERTGQPSPDQSRRHR</sequence>
<dbReference type="GO" id="GO:0046872">
    <property type="term" value="F:metal ion binding"/>
    <property type="evidence" value="ECO:0007669"/>
    <property type="project" value="UniProtKB-KW"/>
</dbReference>
<dbReference type="PANTHER" id="PTHR12143:SF19">
    <property type="entry name" value="PEPTIDE-N(4)-(N-ACETYL-BETA-GLUCOSAMINYL)ASPARAGINE AMIDASE"/>
    <property type="match status" value="1"/>
</dbReference>
<dbReference type="OMA" id="AWDKPRL"/>
<dbReference type="GO" id="GO:0006516">
    <property type="term" value="P:glycoprotein catabolic process"/>
    <property type="evidence" value="ECO:0007669"/>
    <property type="project" value="TreeGrafter"/>
</dbReference>
<feature type="region of interest" description="Disordered" evidence="6">
    <location>
        <begin position="403"/>
        <end position="451"/>
    </location>
</feature>
<dbReference type="Proteomes" id="UP000002035">
    <property type="component" value="Unassembled WGS sequence"/>
</dbReference>
<feature type="compositionally biased region" description="Low complexity" evidence="6">
    <location>
        <begin position="42"/>
        <end position="73"/>
    </location>
</feature>
<dbReference type="Gene3D" id="3.10.620.30">
    <property type="match status" value="1"/>
</dbReference>
<dbReference type="InterPro" id="IPR002931">
    <property type="entry name" value="Transglutaminase-like"/>
</dbReference>
<dbReference type="VEuPathDB" id="FungiDB:MCYG_02491"/>
<dbReference type="HOGENOM" id="CLU_031058_1_0_1"/>
<dbReference type="RefSeq" id="XP_002849557.1">
    <property type="nucleotide sequence ID" value="XM_002849511.1"/>
</dbReference>
<evidence type="ECO:0000256" key="4">
    <source>
        <dbReference type="ARBA" id="ARBA00071430"/>
    </source>
</evidence>
<evidence type="ECO:0000256" key="1">
    <source>
        <dbReference type="ARBA" id="ARBA00009390"/>
    </source>
</evidence>
<dbReference type="FunFam" id="3.10.620.30:FF:000004">
    <property type="entry name" value="Peptidase (PNG1)"/>
    <property type="match status" value="1"/>
</dbReference>
<keyword evidence="2" id="KW-0479">Metal-binding</keyword>
<organism evidence="8 9">
    <name type="scientific">Arthroderma otae (strain ATCC MYA-4605 / CBS 113480)</name>
    <name type="common">Microsporum canis</name>
    <dbReference type="NCBI Taxonomy" id="554155"/>
    <lineage>
        <taxon>Eukaryota</taxon>
        <taxon>Fungi</taxon>
        <taxon>Dikarya</taxon>
        <taxon>Ascomycota</taxon>
        <taxon>Pezizomycotina</taxon>
        <taxon>Eurotiomycetes</taxon>
        <taxon>Eurotiomycetidae</taxon>
        <taxon>Onygenales</taxon>
        <taxon>Arthrodermataceae</taxon>
        <taxon>Microsporum</taxon>
    </lineage>
</organism>
<dbReference type="Pfam" id="PF01841">
    <property type="entry name" value="Transglut_core"/>
    <property type="match status" value="1"/>
</dbReference>
<evidence type="ECO:0000259" key="7">
    <source>
        <dbReference type="SMART" id="SM00460"/>
    </source>
</evidence>
<dbReference type="InterPro" id="IPR038765">
    <property type="entry name" value="Papain-like_cys_pep_sf"/>
</dbReference>
<evidence type="ECO:0000256" key="5">
    <source>
        <dbReference type="ARBA" id="ARBA00071953"/>
    </source>
</evidence>
<dbReference type="Gene3D" id="2.20.25.10">
    <property type="match status" value="1"/>
</dbReference>
<accession>C5FFY7</accession>
<comment type="similarity">
    <text evidence="1">Belongs to the transglutaminase-like superfamily. PNGase family.</text>
</comment>
<feature type="compositionally biased region" description="Polar residues" evidence="6">
    <location>
        <begin position="427"/>
        <end position="445"/>
    </location>
</feature>
<dbReference type="GO" id="GO:0036503">
    <property type="term" value="P:ERAD pathway"/>
    <property type="evidence" value="ECO:0007669"/>
    <property type="project" value="UniProtKB-ARBA"/>
</dbReference>
<dbReference type="GeneID" id="9222527"/>
<reference evidence="9" key="1">
    <citation type="journal article" date="2012" name="MBio">
        <title>Comparative genome analysis of Trichophyton rubrum and related dermatophytes reveals candidate genes involved in infection.</title>
        <authorList>
            <person name="Martinez D.A."/>
            <person name="Oliver B.G."/>
            <person name="Graeser Y."/>
            <person name="Goldberg J.M."/>
            <person name="Li W."/>
            <person name="Martinez-Rossi N.M."/>
            <person name="Monod M."/>
            <person name="Shelest E."/>
            <person name="Barton R.C."/>
            <person name="Birch E."/>
            <person name="Brakhage A.A."/>
            <person name="Chen Z."/>
            <person name="Gurr S.J."/>
            <person name="Heiman D."/>
            <person name="Heitman J."/>
            <person name="Kosti I."/>
            <person name="Rossi A."/>
            <person name="Saif S."/>
            <person name="Samalova M."/>
            <person name="Saunders C.W."/>
            <person name="Shea T."/>
            <person name="Summerbell R.C."/>
            <person name="Xu J."/>
            <person name="Young S."/>
            <person name="Zeng Q."/>
            <person name="Birren B.W."/>
            <person name="Cuomo C.A."/>
            <person name="White T.C."/>
        </authorList>
    </citation>
    <scope>NUCLEOTIDE SEQUENCE [LARGE SCALE GENOMIC DNA]</scope>
    <source>
        <strain evidence="9">ATCC MYA-4605 / CBS 113480</strain>
    </source>
</reference>
<dbReference type="InterPro" id="IPR050883">
    <property type="entry name" value="PNGase"/>
</dbReference>
<feature type="region of interest" description="Disordered" evidence="6">
    <location>
        <begin position="1"/>
        <end position="87"/>
    </location>
</feature>